<dbReference type="InterPro" id="IPR036812">
    <property type="entry name" value="NAD(P)_OxRdtase_dom_sf"/>
</dbReference>
<dbReference type="PANTHER" id="PTHR42686:SF1">
    <property type="entry name" value="GH17980P-RELATED"/>
    <property type="match status" value="1"/>
</dbReference>
<protein>
    <submittedName>
        <fullName evidence="2">Aldo/keto reductase</fullName>
    </submittedName>
</protein>
<dbReference type="SUPFAM" id="SSF51430">
    <property type="entry name" value="NAD(P)-linked oxidoreductase"/>
    <property type="match status" value="1"/>
</dbReference>
<dbReference type="Pfam" id="PF00248">
    <property type="entry name" value="Aldo_ket_red"/>
    <property type="match status" value="1"/>
</dbReference>
<evidence type="ECO:0000313" key="2">
    <source>
        <dbReference type="EMBL" id="WUU58435.1"/>
    </source>
</evidence>
<dbReference type="InterPro" id="IPR023210">
    <property type="entry name" value="NADP_OxRdtase_dom"/>
</dbReference>
<geneLocation type="plasmid" evidence="2">
    <name>unnamed1</name>
</geneLocation>
<evidence type="ECO:0000259" key="1">
    <source>
        <dbReference type="Pfam" id="PF00248"/>
    </source>
</evidence>
<keyword evidence="2" id="KW-0614">Plasmid</keyword>
<proteinExistence type="predicted"/>
<dbReference type="PANTHER" id="PTHR42686">
    <property type="entry name" value="GH17980P-RELATED"/>
    <property type="match status" value="1"/>
</dbReference>
<sequence>MRGSDLRPRTLSSGLNVAPLGISTGTTRWEFPYRNIDDGQIVRGLRRAIELGARFVDTADAQGGGHAERLIGKVLREYRAHEIHVVSKVGRLRGSAVHPYAGPRVRHQLEQTLENLYQEDLAVYVLDSYDFGAGDRYLGAVVAQMHAMRDLGQIRAIGLRGPTSADSLERVRRFLWLVEEIQPDVVWAQVNGLLPAAVLEGGESLSEFTARKGMGLVIASPLAHGLLAGHHNRRALGILCGHGTCVEAAAAVVERGLRELAGQFGHGRGTLARLALRSRLQRSPHAVVAVGVADEHLVDECFACLSGPLGEDDLAHIDDVLARIRLGIQEVAGDRAIHERVGGIG</sequence>
<accession>A0ABZ1YFS7</accession>
<organism evidence="2">
    <name type="scientific">Streptomyces althioticus</name>
    <dbReference type="NCBI Taxonomy" id="83380"/>
    <lineage>
        <taxon>Bacteria</taxon>
        <taxon>Bacillati</taxon>
        <taxon>Actinomycetota</taxon>
        <taxon>Actinomycetes</taxon>
        <taxon>Kitasatosporales</taxon>
        <taxon>Streptomycetaceae</taxon>
        <taxon>Streptomyces</taxon>
        <taxon>Streptomyces althioticus group</taxon>
    </lineage>
</organism>
<name>A0ABZ1YFS7_9ACTN</name>
<dbReference type="Gene3D" id="3.20.20.100">
    <property type="entry name" value="NADP-dependent oxidoreductase domain"/>
    <property type="match status" value="1"/>
</dbReference>
<dbReference type="InterPro" id="IPR020471">
    <property type="entry name" value="AKR"/>
</dbReference>
<reference evidence="2" key="1">
    <citation type="submission" date="2022-10" db="EMBL/GenBank/DDBJ databases">
        <title>The complete genomes of actinobacterial strains from the NBC collection.</title>
        <authorList>
            <person name="Joergensen T.S."/>
            <person name="Alvarez Arevalo M."/>
            <person name="Sterndorff E.B."/>
            <person name="Faurdal D."/>
            <person name="Vuksanovic O."/>
            <person name="Mourched A.-S."/>
            <person name="Charusanti P."/>
            <person name="Shaw S."/>
            <person name="Blin K."/>
            <person name="Weber T."/>
        </authorList>
    </citation>
    <scope>NUCLEOTIDE SEQUENCE [LARGE SCALE GENOMIC DNA]</scope>
    <source>
        <strain evidence="2">NBC 01686</strain>
        <plasmid evidence="2">unnamed1</plasmid>
    </source>
</reference>
<dbReference type="EMBL" id="CP109208">
    <property type="protein sequence ID" value="WUU58435.1"/>
    <property type="molecule type" value="Genomic_DNA"/>
</dbReference>
<gene>
    <name evidence="2" type="ORF">OIE82_35235</name>
</gene>
<feature type="domain" description="NADP-dependent oxidoreductase" evidence="1">
    <location>
        <begin position="22"/>
        <end position="321"/>
    </location>
</feature>
<dbReference type="RefSeq" id="WP_266477862.1">
    <property type="nucleotide sequence ID" value="NZ_CP109208.1"/>
</dbReference>